<comment type="caution">
    <text evidence="7">The sequence shown here is derived from an EMBL/GenBank/DDBJ whole genome shotgun (WGS) entry which is preliminary data.</text>
</comment>
<comment type="similarity">
    <text evidence="5">Belongs to the MIP/aquaporin (TC 1.A.8) family.</text>
</comment>
<keyword evidence="2 5" id="KW-0812">Transmembrane</keyword>
<feature type="transmembrane region" description="Helical" evidence="6">
    <location>
        <begin position="119"/>
        <end position="136"/>
    </location>
</feature>
<dbReference type="InterPro" id="IPR034294">
    <property type="entry name" value="Aquaporin_transptr"/>
</dbReference>
<organism evidence="7 8">
    <name type="scientific">Artemisia annua</name>
    <name type="common">Sweet wormwood</name>
    <dbReference type="NCBI Taxonomy" id="35608"/>
    <lineage>
        <taxon>Eukaryota</taxon>
        <taxon>Viridiplantae</taxon>
        <taxon>Streptophyta</taxon>
        <taxon>Embryophyta</taxon>
        <taxon>Tracheophyta</taxon>
        <taxon>Spermatophyta</taxon>
        <taxon>Magnoliopsida</taxon>
        <taxon>eudicotyledons</taxon>
        <taxon>Gunneridae</taxon>
        <taxon>Pentapetalae</taxon>
        <taxon>asterids</taxon>
        <taxon>campanulids</taxon>
        <taxon>Asterales</taxon>
        <taxon>Asteraceae</taxon>
        <taxon>Asteroideae</taxon>
        <taxon>Anthemideae</taxon>
        <taxon>Artemisiinae</taxon>
        <taxon>Artemisia</taxon>
    </lineage>
</organism>
<dbReference type="OrthoDB" id="3222at2759"/>
<keyword evidence="3 6" id="KW-1133">Transmembrane helix</keyword>
<evidence type="ECO:0000256" key="2">
    <source>
        <dbReference type="ARBA" id="ARBA00022692"/>
    </source>
</evidence>
<dbReference type="STRING" id="35608.A0A2U1M702"/>
<keyword evidence="8" id="KW-1185">Reference proteome</keyword>
<name>A0A2U1M702_ARTAN</name>
<dbReference type="GO" id="GO:0016020">
    <property type="term" value="C:membrane"/>
    <property type="evidence" value="ECO:0007669"/>
    <property type="project" value="UniProtKB-SubCell"/>
</dbReference>
<dbReference type="PRINTS" id="PR00783">
    <property type="entry name" value="MINTRINSICP"/>
</dbReference>
<evidence type="ECO:0000256" key="3">
    <source>
        <dbReference type="ARBA" id="ARBA00022989"/>
    </source>
</evidence>
<sequence length="431" mass="46342">MDVTPEAFFGTTPVGSAVLSFVVEIIITFILMFVISGASNDHRATYSFDTPPSISFGTTTYDKAENHHLIRFSHGLNDDVLVTFPTLLYSLFKGDTTANDANGNGMRSKNEIDLKKRQYLIKRVMVVAVYMAAVPFEIKKHGGIVVGMTIMLNIFVGGPISGASMNPARSIGPALVKSNYKGIWAYIFGPLIGAISGGFAYNLLKPLPYDIATCSHMGNLRAAAPHTHLVSTLQPSNQAKVKDQCTLERVSLLILGIKGCIDSFVDFNSRITVSNVADSSSELQHEHLDIDVLRNPGQPSVVAGMGASTFIINQGSHLPLAATGVLDFENCRFTPTSDIHPAKSAVNKGITLKVCSSFLPLAASSSHTQPGRRNVPQCVHTGVLQKPAQSLAAPGAVPSTFGINQGSRYENFAEFYDSRQTIMDVGVRLPP</sequence>
<evidence type="ECO:0000313" key="8">
    <source>
        <dbReference type="Proteomes" id="UP000245207"/>
    </source>
</evidence>
<reference evidence="7 8" key="1">
    <citation type="journal article" date="2018" name="Mol. Plant">
        <title>The genome of Artemisia annua provides insight into the evolution of Asteraceae family and artemisinin biosynthesis.</title>
        <authorList>
            <person name="Shen Q."/>
            <person name="Zhang L."/>
            <person name="Liao Z."/>
            <person name="Wang S."/>
            <person name="Yan T."/>
            <person name="Shi P."/>
            <person name="Liu M."/>
            <person name="Fu X."/>
            <person name="Pan Q."/>
            <person name="Wang Y."/>
            <person name="Lv Z."/>
            <person name="Lu X."/>
            <person name="Zhang F."/>
            <person name="Jiang W."/>
            <person name="Ma Y."/>
            <person name="Chen M."/>
            <person name="Hao X."/>
            <person name="Li L."/>
            <person name="Tang Y."/>
            <person name="Lv G."/>
            <person name="Zhou Y."/>
            <person name="Sun X."/>
            <person name="Brodelius P.E."/>
            <person name="Rose J.K.C."/>
            <person name="Tang K."/>
        </authorList>
    </citation>
    <scope>NUCLEOTIDE SEQUENCE [LARGE SCALE GENOMIC DNA]</scope>
    <source>
        <strain evidence="8">cv. Huhao1</strain>
        <tissue evidence="7">Leaf</tissue>
    </source>
</reference>
<dbReference type="PANTHER" id="PTHR45724">
    <property type="entry name" value="AQUAPORIN NIP2-1"/>
    <property type="match status" value="1"/>
</dbReference>
<protein>
    <submittedName>
        <fullName evidence="7">Aquaporin-like protein</fullName>
    </submittedName>
</protein>
<evidence type="ECO:0000256" key="4">
    <source>
        <dbReference type="ARBA" id="ARBA00023136"/>
    </source>
</evidence>
<feature type="transmembrane region" description="Helical" evidence="6">
    <location>
        <begin position="183"/>
        <end position="204"/>
    </location>
</feature>
<evidence type="ECO:0000256" key="6">
    <source>
        <dbReference type="SAM" id="Phobius"/>
    </source>
</evidence>
<feature type="transmembrane region" description="Helical" evidence="6">
    <location>
        <begin position="14"/>
        <end position="35"/>
    </location>
</feature>
<dbReference type="PANTHER" id="PTHR45724:SF6">
    <property type="entry name" value="AQUAPORIN NIP-TYPE"/>
    <property type="match status" value="1"/>
</dbReference>
<keyword evidence="4 6" id="KW-0472">Membrane</keyword>
<evidence type="ECO:0000256" key="5">
    <source>
        <dbReference type="RuleBase" id="RU000477"/>
    </source>
</evidence>
<comment type="subcellular location">
    <subcellularLocation>
        <location evidence="1">Membrane</location>
        <topology evidence="1">Multi-pass membrane protein</topology>
    </subcellularLocation>
</comment>
<accession>A0A2U1M702</accession>
<dbReference type="SUPFAM" id="SSF81338">
    <property type="entry name" value="Aquaporin-like"/>
    <property type="match status" value="1"/>
</dbReference>
<dbReference type="EMBL" id="PKPP01006287">
    <property type="protein sequence ID" value="PWA57016.1"/>
    <property type="molecule type" value="Genomic_DNA"/>
</dbReference>
<dbReference type="InterPro" id="IPR000425">
    <property type="entry name" value="MIP"/>
</dbReference>
<evidence type="ECO:0000256" key="1">
    <source>
        <dbReference type="ARBA" id="ARBA00004141"/>
    </source>
</evidence>
<dbReference type="InterPro" id="IPR023271">
    <property type="entry name" value="Aquaporin-like"/>
</dbReference>
<dbReference type="Gene3D" id="1.20.1080.10">
    <property type="entry name" value="Glycerol uptake facilitator protein"/>
    <property type="match status" value="1"/>
</dbReference>
<proteinExistence type="inferred from homology"/>
<evidence type="ECO:0000313" key="7">
    <source>
        <dbReference type="EMBL" id="PWA57016.1"/>
    </source>
</evidence>
<gene>
    <name evidence="7" type="ORF">CTI12_AA412520</name>
</gene>
<dbReference type="Proteomes" id="UP000245207">
    <property type="component" value="Unassembled WGS sequence"/>
</dbReference>
<keyword evidence="5" id="KW-0813">Transport</keyword>
<feature type="transmembrane region" description="Helical" evidence="6">
    <location>
        <begin position="142"/>
        <end position="162"/>
    </location>
</feature>
<dbReference type="AlphaFoldDB" id="A0A2U1M702"/>
<dbReference type="Pfam" id="PF00230">
    <property type="entry name" value="MIP"/>
    <property type="match status" value="1"/>
</dbReference>
<dbReference type="GO" id="GO:0015267">
    <property type="term" value="F:channel activity"/>
    <property type="evidence" value="ECO:0007669"/>
    <property type="project" value="InterPro"/>
</dbReference>